<evidence type="ECO:0000256" key="1">
    <source>
        <dbReference type="ARBA" id="ARBA00010790"/>
    </source>
</evidence>
<accession>A0A8S3YXG2</accession>
<dbReference type="Proteomes" id="UP000678393">
    <property type="component" value="Unassembled WGS sequence"/>
</dbReference>
<dbReference type="InterPro" id="IPR036188">
    <property type="entry name" value="FAD/NAD-bd_sf"/>
</dbReference>
<dbReference type="PANTHER" id="PTHR11552:SF147">
    <property type="entry name" value="CHOLINE DEHYDROGENASE, MITOCHONDRIAL"/>
    <property type="match status" value="1"/>
</dbReference>
<dbReference type="Gene3D" id="3.50.50.60">
    <property type="entry name" value="FAD/NAD(P)-binding domain"/>
    <property type="match status" value="1"/>
</dbReference>
<dbReference type="OrthoDB" id="269227at2759"/>
<dbReference type="EMBL" id="CAJHNH020000635">
    <property type="protein sequence ID" value="CAG5118946.1"/>
    <property type="molecule type" value="Genomic_DNA"/>
</dbReference>
<feature type="domain" description="Glucose-methanol-choline oxidoreductase C-terminal" evidence="2">
    <location>
        <begin position="52"/>
        <end position="194"/>
    </location>
</feature>
<evidence type="ECO:0000313" key="4">
    <source>
        <dbReference type="Proteomes" id="UP000678393"/>
    </source>
</evidence>
<evidence type="ECO:0000259" key="2">
    <source>
        <dbReference type="Pfam" id="PF05199"/>
    </source>
</evidence>
<dbReference type="GO" id="GO:0050660">
    <property type="term" value="F:flavin adenine dinucleotide binding"/>
    <property type="evidence" value="ECO:0007669"/>
    <property type="project" value="InterPro"/>
</dbReference>
<name>A0A8S3YXG2_9EUPU</name>
<dbReference type="SUPFAM" id="SSF54373">
    <property type="entry name" value="FAD-linked reductases, C-terminal domain"/>
    <property type="match status" value="1"/>
</dbReference>
<evidence type="ECO:0000313" key="3">
    <source>
        <dbReference type="EMBL" id="CAG5118946.1"/>
    </source>
</evidence>
<proteinExistence type="inferred from homology"/>
<gene>
    <name evidence="3" type="ORF">CUNI_LOCUS4504</name>
</gene>
<dbReference type="Gene3D" id="3.30.560.10">
    <property type="entry name" value="Glucose Oxidase, domain 3"/>
    <property type="match status" value="1"/>
</dbReference>
<comment type="similarity">
    <text evidence="1">Belongs to the GMC oxidoreductase family.</text>
</comment>
<reference evidence="3" key="1">
    <citation type="submission" date="2021-04" db="EMBL/GenBank/DDBJ databases">
        <authorList>
            <consortium name="Molecular Ecology Group"/>
        </authorList>
    </citation>
    <scope>NUCLEOTIDE SEQUENCE</scope>
</reference>
<dbReference type="AlphaFoldDB" id="A0A8S3YXG2"/>
<dbReference type="PANTHER" id="PTHR11552">
    <property type="entry name" value="GLUCOSE-METHANOL-CHOLINE GMC OXIDOREDUCTASE"/>
    <property type="match status" value="1"/>
</dbReference>
<dbReference type="Pfam" id="PF05199">
    <property type="entry name" value="GMC_oxred_C"/>
    <property type="match status" value="1"/>
</dbReference>
<comment type="caution">
    <text evidence="3">The sequence shown here is derived from an EMBL/GenBank/DDBJ whole genome shotgun (WGS) entry which is preliminary data.</text>
</comment>
<dbReference type="SUPFAM" id="SSF51905">
    <property type="entry name" value="FAD/NAD(P)-binding domain"/>
    <property type="match status" value="1"/>
</dbReference>
<dbReference type="InterPro" id="IPR007867">
    <property type="entry name" value="GMC_OxRtase_C"/>
</dbReference>
<sequence>MAFRSTTNETKDKDWPDLQLIFNIYKPSTMAELADRSRGDYGFSCFPILLRPESRGNITLTSRDPFDYPIIQANYLDKQEDIETLIRGIQECQKIANSKPLQDIGSEFTENGTESACRKHTYNSHEYWECMIKHRPVSVYHPVGTCKMGPSGDPTAVVDSDLRVHGITGLRVADASIMPWLVSANTNAPTIMIGEMAADLIKGG</sequence>
<organism evidence="3 4">
    <name type="scientific">Candidula unifasciata</name>
    <dbReference type="NCBI Taxonomy" id="100452"/>
    <lineage>
        <taxon>Eukaryota</taxon>
        <taxon>Metazoa</taxon>
        <taxon>Spiralia</taxon>
        <taxon>Lophotrochozoa</taxon>
        <taxon>Mollusca</taxon>
        <taxon>Gastropoda</taxon>
        <taxon>Heterobranchia</taxon>
        <taxon>Euthyneura</taxon>
        <taxon>Panpulmonata</taxon>
        <taxon>Eupulmonata</taxon>
        <taxon>Stylommatophora</taxon>
        <taxon>Helicina</taxon>
        <taxon>Helicoidea</taxon>
        <taxon>Geomitridae</taxon>
        <taxon>Candidula</taxon>
    </lineage>
</organism>
<protein>
    <recommendedName>
        <fullName evidence="2">Glucose-methanol-choline oxidoreductase C-terminal domain-containing protein</fullName>
    </recommendedName>
</protein>
<keyword evidence="4" id="KW-1185">Reference proteome</keyword>
<dbReference type="InterPro" id="IPR012132">
    <property type="entry name" value="GMC_OxRdtase"/>
</dbReference>
<dbReference type="GO" id="GO:0016614">
    <property type="term" value="F:oxidoreductase activity, acting on CH-OH group of donors"/>
    <property type="evidence" value="ECO:0007669"/>
    <property type="project" value="InterPro"/>
</dbReference>